<keyword evidence="4" id="KW-0472">Membrane</keyword>
<evidence type="ECO:0000256" key="1">
    <source>
        <dbReference type="ARBA" id="ARBA00004167"/>
    </source>
</evidence>
<gene>
    <name evidence="8" type="ORF">RSE6_07378</name>
</gene>
<accession>A0A1E1MCQ6</accession>
<feature type="chain" id="PRO_5009448173" evidence="6">
    <location>
        <begin position="23"/>
        <end position="449"/>
    </location>
</feature>
<dbReference type="InterPro" id="IPR009644">
    <property type="entry name" value="FKTN/MNN4/W02B3.4-1"/>
</dbReference>
<feature type="domain" description="LicD/FKTN/FKRP nucleotidyltransferase" evidence="7">
    <location>
        <begin position="112"/>
        <end position="212"/>
    </location>
</feature>
<evidence type="ECO:0000259" key="7">
    <source>
        <dbReference type="Pfam" id="PF04991"/>
    </source>
</evidence>
<dbReference type="Pfam" id="PF04991">
    <property type="entry name" value="LicD"/>
    <property type="match status" value="2"/>
</dbReference>
<name>A0A1E1MCQ6_RHYSE</name>
<evidence type="ECO:0000313" key="8">
    <source>
        <dbReference type="EMBL" id="CZT46873.1"/>
    </source>
</evidence>
<organism evidence="8 9">
    <name type="scientific">Rhynchosporium secalis</name>
    <name type="common">Barley scald fungus</name>
    <dbReference type="NCBI Taxonomy" id="38038"/>
    <lineage>
        <taxon>Eukaryota</taxon>
        <taxon>Fungi</taxon>
        <taxon>Dikarya</taxon>
        <taxon>Ascomycota</taxon>
        <taxon>Pezizomycotina</taxon>
        <taxon>Leotiomycetes</taxon>
        <taxon>Helotiales</taxon>
        <taxon>Ploettnerulaceae</taxon>
        <taxon>Rhynchosporium</taxon>
    </lineage>
</organism>
<sequence length="449" mass="51239">MRLIWLLALPAALSLSIVSALAIRERHADLYSGRTRIHKDLLSGKGGDAAKKYFRFTHIMTAGKPEQLGSIVLAPDAKCYDRFADHQLGYEERKQALSNLVQTYLATFSDLGVETWLMHGTLLGWWWNRKLLPWDSDSDVQVTEASMHYLASYYNMSVFHYKTPRIPEGRDYMLEVNPNYVNREQTDTFNVIDARWVDTSTGLFIDITTARYNHTHPAGLGMLSCKDGHEYRDSYIFPLRDTFFEGMPAKIPVGYKALLEAEYKEKALTSKYFAGHRFDDQKYEWIPVLSKGLRKEEAHKIKPKKEVSKTGQIKQKEAKQDDQKLQPAKQAPPSAQEQQKPNGNDRATPSTPQPKKDASTPPTSQKPVPVEINPEKGEVSKVAKPQQPAVQRVAEEKMAKKEIKKEETKMKTEEKRKMLEEKALMKEDKRLASQKKADEKIAAIEAKQV</sequence>
<evidence type="ECO:0000256" key="3">
    <source>
        <dbReference type="ARBA" id="ARBA00022989"/>
    </source>
</evidence>
<feature type="compositionally biased region" description="Basic and acidic residues" evidence="5">
    <location>
        <begin position="294"/>
        <end position="324"/>
    </location>
</feature>
<keyword evidence="2" id="KW-0812">Transmembrane</keyword>
<feature type="compositionally biased region" description="Polar residues" evidence="5">
    <location>
        <begin position="333"/>
        <end position="350"/>
    </location>
</feature>
<evidence type="ECO:0000256" key="4">
    <source>
        <dbReference type="ARBA" id="ARBA00023136"/>
    </source>
</evidence>
<reference evidence="9" key="1">
    <citation type="submission" date="2016-03" db="EMBL/GenBank/DDBJ databases">
        <authorList>
            <person name="Guldener U."/>
        </authorList>
    </citation>
    <scope>NUCLEOTIDE SEQUENCE [LARGE SCALE GENOMIC DNA]</scope>
</reference>
<protein>
    <submittedName>
        <fullName evidence="8">Related to mannosylphosphorylation protein MNN4</fullName>
    </submittedName>
</protein>
<dbReference type="InterPro" id="IPR007074">
    <property type="entry name" value="LicD/FKTN/FKRP_NTP_transf"/>
</dbReference>
<dbReference type="GO" id="GO:0009100">
    <property type="term" value="P:glycoprotein metabolic process"/>
    <property type="evidence" value="ECO:0007669"/>
    <property type="project" value="UniProtKB-ARBA"/>
</dbReference>
<keyword evidence="3" id="KW-1133">Transmembrane helix</keyword>
<dbReference type="PANTHER" id="PTHR15407:SF32">
    <property type="entry name" value="PROTEIN (MNN4), PUTATIVE (AFU_ORTHOLOGUE AFUA_1G03790)-RELATED"/>
    <property type="match status" value="1"/>
</dbReference>
<keyword evidence="6" id="KW-0732">Signal</keyword>
<feature type="region of interest" description="Disordered" evidence="5">
    <location>
        <begin position="294"/>
        <end position="398"/>
    </location>
</feature>
<dbReference type="AlphaFoldDB" id="A0A1E1MCQ6"/>
<feature type="signal peptide" evidence="6">
    <location>
        <begin position="1"/>
        <end position="22"/>
    </location>
</feature>
<dbReference type="Proteomes" id="UP000177625">
    <property type="component" value="Unassembled WGS sequence"/>
</dbReference>
<feature type="domain" description="LicD/FKTN/FKRP nucleotidyltransferase" evidence="7">
    <location>
        <begin position="225"/>
        <end position="264"/>
    </location>
</feature>
<proteinExistence type="predicted"/>
<dbReference type="GO" id="GO:0016020">
    <property type="term" value="C:membrane"/>
    <property type="evidence" value="ECO:0007669"/>
    <property type="project" value="UniProtKB-SubCell"/>
</dbReference>
<evidence type="ECO:0000256" key="2">
    <source>
        <dbReference type="ARBA" id="ARBA00022692"/>
    </source>
</evidence>
<dbReference type="EMBL" id="FJVC01000269">
    <property type="protein sequence ID" value="CZT46873.1"/>
    <property type="molecule type" value="Genomic_DNA"/>
</dbReference>
<evidence type="ECO:0000313" key="9">
    <source>
        <dbReference type="Proteomes" id="UP000177625"/>
    </source>
</evidence>
<evidence type="ECO:0000256" key="6">
    <source>
        <dbReference type="SAM" id="SignalP"/>
    </source>
</evidence>
<comment type="subcellular location">
    <subcellularLocation>
        <location evidence="1">Membrane</location>
        <topology evidence="1">Single-pass membrane protein</topology>
    </subcellularLocation>
</comment>
<evidence type="ECO:0000256" key="5">
    <source>
        <dbReference type="SAM" id="MobiDB-lite"/>
    </source>
</evidence>
<dbReference type="PANTHER" id="PTHR15407">
    <property type="entry name" value="FUKUTIN-RELATED"/>
    <property type="match status" value="1"/>
</dbReference>
<keyword evidence="9" id="KW-1185">Reference proteome</keyword>